<dbReference type="EMBL" id="JABDTM020028219">
    <property type="protein sequence ID" value="KAH0809307.1"/>
    <property type="molecule type" value="Genomic_DNA"/>
</dbReference>
<comment type="similarity">
    <text evidence="1">Belongs to the NDRG family.</text>
</comment>
<evidence type="ECO:0000313" key="4">
    <source>
        <dbReference type="Proteomes" id="UP000719412"/>
    </source>
</evidence>
<gene>
    <name evidence="3" type="ORF">GEV33_013485</name>
</gene>
<feature type="region of interest" description="Disordered" evidence="2">
    <location>
        <begin position="439"/>
        <end position="476"/>
    </location>
</feature>
<dbReference type="InterPro" id="IPR004142">
    <property type="entry name" value="NDRG"/>
</dbReference>
<dbReference type="AlphaFoldDB" id="A0A8J6H7I8"/>
<dbReference type="InterPro" id="IPR029058">
    <property type="entry name" value="AB_hydrolase_fold"/>
</dbReference>
<evidence type="ECO:0000313" key="3">
    <source>
        <dbReference type="EMBL" id="KAH0809307.1"/>
    </source>
</evidence>
<name>A0A8J6H7I8_TENMO</name>
<keyword evidence="4" id="KW-1185">Reference proteome</keyword>
<accession>A0A8J6H7I8</accession>
<feature type="region of interest" description="Disordered" evidence="2">
    <location>
        <begin position="664"/>
        <end position="732"/>
    </location>
</feature>
<reference evidence="3" key="2">
    <citation type="submission" date="2021-08" db="EMBL/GenBank/DDBJ databases">
        <authorList>
            <person name="Eriksson T."/>
        </authorList>
    </citation>
    <scope>NUCLEOTIDE SEQUENCE</scope>
    <source>
        <strain evidence="3">Stoneville</strain>
        <tissue evidence="3">Whole head</tissue>
    </source>
</reference>
<evidence type="ECO:0000256" key="2">
    <source>
        <dbReference type="SAM" id="MobiDB-lite"/>
    </source>
</evidence>
<reference evidence="3" key="1">
    <citation type="journal article" date="2020" name="J Insects Food Feed">
        <title>The yellow mealworm (Tenebrio molitor) genome: a resource for the emerging insects as food and feed industry.</title>
        <authorList>
            <person name="Eriksson T."/>
            <person name="Andere A."/>
            <person name="Kelstrup H."/>
            <person name="Emery V."/>
            <person name="Picard C."/>
        </authorList>
    </citation>
    <scope>NUCLEOTIDE SEQUENCE</scope>
    <source>
        <strain evidence="3">Stoneville</strain>
        <tissue evidence="3">Whole head</tissue>
    </source>
</reference>
<dbReference type="PANTHER" id="PTHR11034">
    <property type="entry name" value="N-MYC DOWNSTREAM REGULATED"/>
    <property type="match status" value="1"/>
</dbReference>
<sequence length="976" mass="106488">MPGSLGGSYRSLSGTSDVYRSTTVAGGGGNAATGILEGMKKAFSFMAGGTSTSKDQKLIERVAGDGPVVISSRTENSISNNRKMPASGVAEEAALLGTMPSDSMDDIELKNIQLQFPSTRSLSRDDSSAQEEIVETDRGNLVVAVQGSRNKPAILTYHDLGLNYVSSFQAFFNYIDMRALLENFCVYHVNAPGQEEGAQTLPEDYIYPTVDELAGQLSYVLTHFGLKQFIGFGVGAGANILARFALNNPNQVTALCLINCVSTQAGWIEWGYQKLNARHLRSKGMTQGVLDYLMWHHFGRNTEDRNHDLVQVYKSYFERNVNPTNLALFIDSYVRRTDLNIQRELDPTKRKDSTTLKMPVINITGSLSPHVDDTVTFNGRLDPTNSSWMKISDCGMVLEEQPGKVSEAFRLFLQGEGYGLLVHALNTALPSSLMSKFVRERGGGHAASSPPTESTGRHPAPSTRRPHRPTGPHHGLFHLFPTITQIDILERKKRRNSVFVFPQRGYLLLPRSPIPVPLGRSRLPPTTSSESATFNCHSVASRREVELFGLGAFASNRARKGGHVEAAVEISGQLWTHRRAKGHGVGGQLAALQRAFLPVQPARNSDGLEISSEIEMGPPGSTLNLKIVVCLDAGQLLSWGTVGNGRPETSTNCKFGTVGRLAFRTRTPPRPQIGEAGGGLGAGKRRDQDGSIGSRSDRRRGHNVESGNQRTPFGHGAESIRKKKMEKNSLSITPSRRHNRLVLAIVAIITAGQQTASRVNGRETDAVVDSSREPWLLVAATKYGPCHHNLSPHGRWELAARSVNVRVRRSYFREMASVVSVRLVLDIVVSCRGIVEIYTNDAYVPKGAFVLFNRCLGSVGTVEEVTVLAASGRGRSVFDRNVANQVGAFDSAANTGKQRLALEVRRAASTNIESSESCTSRVSNAPQLASRQWFCRIAGIERLPTCSEHAIPFISGAKKATWTDLLESENLFAEIN</sequence>
<dbReference type="SUPFAM" id="SSF53474">
    <property type="entry name" value="alpha/beta-Hydrolases"/>
    <property type="match status" value="1"/>
</dbReference>
<protein>
    <recommendedName>
        <fullName evidence="5">Protein NDRG3</fullName>
    </recommendedName>
</protein>
<evidence type="ECO:0008006" key="5">
    <source>
        <dbReference type="Google" id="ProtNLM"/>
    </source>
</evidence>
<dbReference type="Proteomes" id="UP000719412">
    <property type="component" value="Unassembled WGS sequence"/>
</dbReference>
<dbReference type="FunFam" id="3.40.50.1820:FF:000047">
    <property type="entry name" value="protein NDRG3 isoform X8"/>
    <property type="match status" value="1"/>
</dbReference>
<dbReference type="Gene3D" id="3.40.50.1820">
    <property type="entry name" value="alpha/beta hydrolase"/>
    <property type="match status" value="1"/>
</dbReference>
<comment type="caution">
    <text evidence="3">The sequence shown here is derived from an EMBL/GenBank/DDBJ whole genome shotgun (WGS) entry which is preliminary data.</text>
</comment>
<dbReference type="Pfam" id="PF03096">
    <property type="entry name" value="Ndr"/>
    <property type="match status" value="1"/>
</dbReference>
<evidence type="ECO:0000256" key="1">
    <source>
        <dbReference type="ARBA" id="ARBA00005598"/>
    </source>
</evidence>
<proteinExistence type="inferred from homology"/>
<organism evidence="3 4">
    <name type="scientific">Tenebrio molitor</name>
    <name type="common">Yellow mealworm beetle</name>
    <dbReference type="NCBI Taxonomy" id="7067"/>
    <lineage>
        <taxon>Eukaryota</taxon>
        <taxon>Metazoa</taxon>
        <taxon>Ecdysozoa</taxon>
        <taxon>Arthropoda</taxon>
        <taxon>Hexapoda</taxon>
        <taxon>Insecta</taxon>
        <taxon>Pterygota</taxon>
        <taxon>Neoptera</taxon>
        <taxon>Endopterygota</taxon>
        <taxon>Coleoptera</taxon>
        <taxon>Polyphaga</taxon>
        <taxon>Cucujiformia</taxon>
        <taxon>Tenebrionidae</taxon>
        <taxon>Tenebrio</taxon>
    </lineage>
</organism>